<feature type="transmembrane region" description="Helical" evidence="2">
    <location>
        <begin position="338"/>
        <end position="359"/>
    </location>
</feature>
<accession>A0AAV6G1U1</accession>
<keyword evidence="3" id="KW-0732">Signal</keyword>
<feature type="chain" id="PRO_5043876679" description="Bcl-2-like protein 13" evidence="3">
    <location>
        <begin position="23"/>
        <end position="362"/>
    </location>
</feature>
<dbReference type="Proteomes" id="UP000823561">
    <property type="component" value="Chromosome 17"/>
</dbReference>
<proteinExistence type="predicted"/>
<evidence type="ECO:0000313" key="4">
    <source>
        <dbReference type="EMBL" id="KAG5267425.1"/>
    </source>
</evidence>
<protein>
    <recommendedName>
        <fullName evidence="6">Bcl-2-like protein 13</fullName>
    </recommendedName>
</protein>
<dbReference type="PANTHER" id="PTHR15758">
    <property type="entry name" value="BCL-2-LIKE PROTEIN 13"/>
    <property type="match status" value="1"/>
</dbReference>
<evidence type="ECO:0000256" key="3">
    <source>
        <dbReference type="SAM" id="SignalP"/>
    </source>
</evidence>
<evidence type="ECO:0008006" key="6">
    <source>
        <dbReference type="Google" id="ProtNLM"/>
    </source>
</evidence>
<gene>
    <name evidence="4" type="ORF">AALO_G00221600</name>
</gene>
<name>A0AAV6G1U1_9TELE</name>
<dbReference type="InterPro" id="IPR042398">
    <property type="entry name" value="BCL2L13"/>
</dbReference>
<sequence length="362" mass="39180">MPAVVILMAVCLFLLQHTPVLHYTLYTLQAVKQGFLLSLEGEAQGASMEGPSAATPSGEGQQEQLSKPTVAQSLEEASGPSSWQTDSLASSWATVGTLDPDEAKSLEASESLLLSEERSENHSSISDIVHLEREEAELLEEAERQEEARSLRDVEEEEEVAAEGVEELQSSMMSVLGTEKELAELRVEQEVQALRGDAPELKAPKTMELLMSVEEPELQEEPEEVVWPLLCTTPPPAIPKPPTSVPFPVPTVSPPVLVDPEFQPLKEVPPLQPRLEQQPPRKAHKVPLVETQKEPLAKPAAAPLAVEESFDIATKEVPVTQEPEPAVPPSSTFELSSLLYGSAALVAVMGMVAYGALALSRK</sequence>
<feature type="region of interest" description="Disordered" evidence="1">
    <location>
        <begin position="270"/>
        <end position="303"/>
    </location>
</feature>
<keyword evidence="2" id="KW-0472">Membrane</keyword>
<dbReference type="GO" id="GO:0006915">
    <property type="term" value="P:apoptotic process"/>
    <property type="evidence" value="ECO:0007669"/>
    <property type="project" value="InterPro"/>
</dbReference>
<evidence type="ECO:0000256" key="1">
    <source>
        <dbReference type="SAM" id="MobiDB-lite"/>
    </source>
</evidence>
<reference evidence="4 5" key="1">
    <citation type="submission" date="2020-10" db="EMBL/GenBank/DDBJ databases">
        <title>Chromosome-scale genome assembly of the Allis shad, Alosa alosa.</title>
        <authorList>
            <person name="Margot Z."/>
            <person name="Christophe K."/>
            <person name="Cabau C."/>
            <person name="Louis A."/>
            <person name="Berthelot C."/>
            <person name="Parey E."/>
            <person name="Roest Crollius H."/>
            <person name="Montfort J."/>
            <person name="Robinson-Rechavi M."/>
            <person name="Bucao C."/>
            <person name="Bouchez O."/>
            <person name="Gislard M."/>
            <person name="Lluch J."/>
            <person name="Milhes M."/>
            <person name="Lampietro C."/>
            <person name="Lopez Roques C."/>
            <person name="Donnadieu C."/>
            <person name="Braasch I."/>
            <person name="Desvignes T."/>
            <person name="Postlethwait J."/>
            <person name="Bobe J."/>
            <person name="Guiguen Y."/>
        </authorList>
    </citation>
    <scope>NUCLEOTIDE SEQUENCE [LARGE SCALE GENOMIC DNA]</scope>
    <source>
        <strain evidence="4">M-15738</strain>
        <tissue evidence="4">Blood</tissue>
    </source>
</reference>
<evidence type="ECO:0000313" key="5">
    <source>
        <dbReference type="Proteomes" id="UP000823561"/>
    </source>
</evidence>
<dbReference type="GO" id="GO:0016020">
    <property type="term" value="C:membrane"/>
    <property type="evidence" value="ECO:0007669"/>
    <property type="project" value="TreeGrafter"/>
</dbReference>
<feature type="signal peptide" evidence="3">
    <location>
        <begin position="1"/>
        <end position="22"/>
    </location>
</feature>
<keyword evidence="2" id="KW-1133">Transmembrane helix</keyword>
<feature type="compositionally biased region" description="Polar residues" evidence="1">
    <location>
        <begin position="54"/>
        <end position="72"/>
    </location>
</feature>
<dbReference type="PANTHER" id="PTHR15758:SF2">
    <property type="entry name" value="BCL-2-LIKE PROTEIN 13"/>
    <property type="match status" value="1"/>
</dbReference>
<organism evidence="4 5">
    <name type="scientific">Alosa alosa</name>
    <name type="common">allis shad</name>
    <dbReference type="NCBI Taxonomy" id="278164"/>
    <lineage>
        <taxon>Eukaryota</taxon>
        <taxon>Metazoa</taxon>
        <taxon>Chordata</taxon>
        <taxon>Craniata</taxon>
        <taxon>Vertebrata</taxon>
        <taxon>Euteleostomi</taxon>
        <taxon>Actinopterygii</taxon>
        <taxon>Neopterygii</taxon>
        <taxon>Teleostei</taxon>
        <taxon>Clupei</taxon>
        <taxon>Clupeiformes</taxon>
        <taxon>Clupeoidei</taxon>
        <taxon>Clupeidae</taxon>
        <taxon>Alosa</taxon>
    </lineage>
</organism>
<dbReference type="AlphaFoldDB" id="A0AAV6G1U1"/>
<dbReference type="EMBL" id="JADWDJ010000017">
    <property type="protein sequence ID" value="KAG5267425.1"/>
    <property type="molecule type" value="Genomic_DNA"/>
</dbReference>
<evidence type="ECO:0000256" key="2">
    <source>
        <dbReference type="SAM" id="Phobius"/>
    </source>
</evidence>
<keyword evidence="2" id="KW-0812">Transmembrane</keyword>
<feature type="region of interest" description="Disordered" evidence="1">
    <location>
        <begin position="46"/>
        <end position="88"/>
    </location>
</feature>
<dbReference type="GO" id="GO:0005739">
    <property type="term" value="C:mitochondrion"/>
    <property type="evidence" value="ECO:0007669"/>
    <property type="project" value="TreeGrafter"/>
</dbReference>
<keyword evidence="5" id="KW-1185">Reference proteome</keyword>
<comment type="caution">
    <text evidence="4">The sequence shown here is derived from an EMBL/GenBank/DDBJ whole genome shotgun (WGS) entry which is preliminary data.</text>
</comment>
<feature type="compositionally biased region" description="Polar residues" evidence="1">
    <location>
        <begin position="79"/>
        <end position="88"/>
    </location>
</feature>